<sequence>MHKSSSWVNGSGTASASGRPICGGLLSMLKVKVLEICSPDHRCTPISGMK</sequence>
<dbReference type="EMBL" id="AP003754">
    <property type="protein sequence ID" value="BAC83018.1"/>
    <property type="molecule type" value="Genomic_DNA"/>
</dbReference>
<proteinExistence type="predicted"/>
<organism evidence="2 3">
    <name type="scientific">Oryza sativa subsp. japonica</name>
    <name type="common">Rice</name>
    <dbReference type="NCBI Taxonomy" id="39947"/>
    <lineage>
        <taxon>Eukaryota</taxon>
        <taxon>Viridiplantae</taxon>
        <taxon>Streptophyta</taxon>
        <taxon>Embryophyta</taxon>
        <taxon>Tracheophyta</taxon>
        <taxon>Spermatophyta</taxon>
        <taxon>Magnoliopsida</taxon>
        <taxon>Liliopsida</taxon>
        <taxon>Poales</taxon>
        <taxon>Poaceae</taxon>
        <taxon>BOP clade</taxon>
        <taxon>Oryzoideae</taxon>
        <taxon>Oryzeae</taxon>
        <taxon>Oryzinae</taxon>
        <taxon>Oryza</taxon>
        <taxon>Oryza sativa</taxon>
    </lineage>
</organism>
<feature type="region of interest" description="Disordered" evidence="1">
    <location>
        <begin position="1"/>
        <end position="21"/>
    </location>
</feature>
<dbReference type="Proteomes" id="UP000000763">
    <property type="component" value="Chromosome 7"/>
</dbReference>
<feature type="compositionally biased region" description="Polar residues" evidence="1">
    <location>
        <begin position="1"/>
        <end position="16"/>
    </location>
</feature>
<evidence type="ECO:0000256" key="1">
    <source>
        <dbReference type="SAM" id="MobiDB-lite"/>
    </source>
</evidence>
<accession>Q7F244</accession>
<protein>
    <submittedName>
        <fullName evidence="2">Uncharacterized protein</fullName>
    </submittedName>
</protein>
<evidence type="ECO:0000313" key="2">
    <source>
        <dbReference type="EMBL" id="BAC83018.1"/>
    </source>
</evidence>
<evidence type="ECO:0000313" key="3">
    <source>
        <dbReference type="Proteomes" id="UP000000763"/>
    </source>
</evidence>
<name>Q7F244_ORYSJ</name>
<gene>
    <name evidence="2" type="primary">OJ1341_A08.133</name>
</gene>
<reference evidence="3" key="1">
    <citation type="journal article" date="2005" name="Nature">
        <title>The map-based sequence of the rice genome.</title>
        <authorList>
            <consortium name="International rice genome sequencing project (IRGSP)"/>
            <person name="Matsumoto T."/>
            <person name="Wu J."/>
            <person name="Kanamori H."/>
            <person name="Katayose Y."/>
            <person name="Fujisawa M."/>
            <person name="Namiki N."/>
            <person name="Mizuno H."/>
            <person name="Yamamoto K."/>
            <person name="Antonio B.A."/>
            <person name="Baba T."/>
            <person name="Sakata K."/>
            <person name="Nagamura Y."/>
            <person name="Aoki H."/>
            <person name="Arikawa K."/>
            <person name="Arita K."/>
            <person name="Bito T."/>
            <person name="Chiden Y."/>
            <person name="Fujitsuka N."/>
            <person name="Fukunaka R."/>
            <person name="Hamada M."/>
            <person name="Harada C."/>
            <person name="Hayashi A."/>
            <person name="Hijishita S."/>
            <person name="Honda M."/>
            <person name="Hosokawa S."/>
            <person name="Ichikawa Y."/>
            <person name="Idonuma A."/>
            <person name="Iijima M."/>
            <person name="Ikeda M."/>
            <person name="Ikeno M."/>
            <person name="Ito K."/>
            <person name="Ito S."/>
            <person name="Ito T."/>
            <person name="Ito Y."/>
            <person name="Ito Y."/>
            <person name="Iwabuchi A."/>
            <person name="Kamiya K."/>
            <person name="Karasawa W."/>
            <person name="Kurita K."/>
            <person name="Katagiri S."/>
            <person name="Kikuta A."/>
            <person name="Kobayashi H."/>
            <person name="Kobayashi N."/>
            <person name="Machita K."/>
            <person name="Maehara T."/>
            <person name="Masukawa M."/>
            <person name="Mizubayashi T."/>
            <person name="Mukai Y."/>
            <person name="Nagasaki H."/>
            <person name="Nagata Y."/>
            <person name="Naito S."/>
            <person name="Nakashima M."/>
            <person name="Nakama Y."/>
            <person name="Nakamichi Y."/>
            <person name="Nakamura M."/>
            <person name="Meguro A."/>
            <person name="Negishi M."/>
            <person name="Ohta I."/>
            <person name="Ohta T."/>
            <person name="Okamoto M."/>
            <person name="Ono N."/>
            <person name="Saji S."/>
            <person name="Sakaguchi M."/>
            <person name="Sakai K."/>
            <person name="Shibata M."/>
            <person name="Shimokawa T."/>
            <person name="Song J."/>
            <person name="Takazaki Y."/>
            <person name="Terasawa K."/>
            <person name="Tsugane M."/>
            <person name="Tsuji K."/>
            <person name="Ueda S."/>
            <person name="Waki K."/>
            <person name="Yamagata H."/>
            <person name="Yamamoto M."/>
            <person name="Yamamoto S."/>
            <person name="Yamane H."/>
            <person name="Yoshiki S."/>
            <person name="Yoshihara R."/>
            <person name="Yukawa K."/>
            <person name="Zhong H."/>
            <person name="Yano M."/>
            <person name="Yuan Q."/>
            <person name="Ouyang S."/>
            <person name="Liu J."/>
            <person name="Jones K.M."/>
            <person name="Gansberger K."/>
            <person name="Moffat K."/>
            <person name="Hill J."/>
            <person name="Bera J."/>
            <person name="Fadrosh D."/>
            <person name="Jin S."/>
            <person name="Johri S."/>
            <person name="Kim M."/>
            <person name="Overton L."/>
            <person name="Reardon M."/>
            <person name="Tsitrin T."/>
            <person name="Vuong H."/>
            <person name="Weaver B."/>
            <person name="Ciecko A."/>
            <person name="Tallon L."/>
            <person name="Jackson J."/>
            <person name="Pai G."/>
            <person name="Aken S.V."/>
            <person name="Utterback T."/>
            <person name="Reidmuller S."/>
            <person name="Feldblyum T."/>
            <person name="Hsiao J."/>
            <person name="Zismann V."/>
            <person name="Iobst S."/>
            <person name="de Vazeille A.R."/>
            <person name="Buell C.R."/>
            <person name="Ying K."/>
            <person name="Li Y."/>
            <person name="Lu T."/>
            <person name="Huang Y."/>
            <person name="Zhao Q."/>
            <person name="Feng Q."/>
            <person name="Zhang L."/>
            <person name="Zhu J."/>
            <person name="Weng Q."/>
            <person name="Mu J."/>
            <person name="Lu Y."/>
            <person name="Fan D."/>
            <person name="Liu Y."/>
            <person name="Guan J."/>
            <person name="Zhang Y."/>
            <person name="Yu S."/>
            <person name="Liu X."/>
            <person name="Zhang Y."/>
            <person name="Hong G."/>
            <person name="Han B."/>
            <person name="Choisne N."/>
            <person name="Demange N."/>
            <person name="Orjeda G."/>
            <person name="Samain S."/>
            <person name="Cattolico L."/>
            <person name="Pelletier E."/>
            <person name="Couloux A."/>
            <person name="Segurens B."/>
            <person name="Wincker P."/>
            <person name="D'Hont A."/>
            <person name="Scarpelli C."/>
            <person name="Weissenbach J."/>
            <person name="Salanoubat M."/>
            <person name="Quetier F."/>
            <person name="Yu Y."/>
            <person name="Kim H.R."/>
            <person name="Rambo T."/>
            <person name="Currie J."/>
            <person name="Collura K."/>
            <person name="Luo M."/>
            <person name="Yang T."/>
            <person name="Ammiraju J.S.S."/>
            <person name="Engler F."/>
            <person name="Soderlund C."/>
            <person name="Wing R.A."/>
            <person name="Palmer L.E."/>
            <person name="de la Bastide M."/>
            <person name="Spiegel L."/>
            <person name="Nascimento L."/>
            <person name="Zutavern T."/>
            <person name="O'Shaughnessy A."/>
            <person name="Dike S."/>
            <person name="Dedhia N."/>
            <person name="Preston R."/>
            <person name="Balija V."/>
            <person name="McCombie W.R."/>
            <person name="Chow T."/>
            <person name="Chen H."/>
            <person name="Chung M."/>
            <person name="Chen C."/>
            <person name="Shaw J."/>
            <person name="Wu H."/>
            <person name="Hsiao K."/>
            <person name="Chao Y."/>
            <person name="Chu M."/>
            <person name="Cheng C."/>
            <person name="Hour A."/>
            <person name="Lee P."/>
            <person name="Lin S."/>
            <person name="Lin Y."/>
            <person name="Liou J."/>
            <person name="Liu S."/>
            <person name="Hsing Y."/>
            <person name="Raghuvanshi S."/>
            <person name="Mohanty A."/>
            <person name="Bharti A.K."/>
            <person name="Gaur A."/>
            <person name="Gupta V."/>
            <person name="Kumar D."/>
            <person name="Ravi V."/>
            <person name="Vij S."/>
            <person name="Kapur A."/>
            <person name="Khurana P."/>
            <person name="Khurana P."/>
            <person name="Khurana J.P."/>
            <person name="Tyagi A.K."/>
            <person name="Gaikwad K."/>
            <person name="Singh A."/>
            <person name="Dalal V."/>
            <person name="Srivastava S."/>
            <person name="Dixit A."/>
            <person name="Pal A.K."/>
            <person name="Ghazi I.A."/>
            <person name="Yadav M."/>
            <person name="Pandit A."/>
            <person name="Bhargava A."/>
            <person name="Sureshbabu K."/>
            <person name="Batra K."/>
            <person name="Sharma T.R."/>
            <person name="Mohapatra T."/>
            <person name="Singh N.K."/>
            <person name="Messing J."/>
            <person name="Nelson A.B."/>
            <person name="Fuks G."/>
            <person name="Kavchok S."/>
            <person name="Keizer G."/>
            <person name="Linton E."/>
            <person name="Llaca V."/>
            <person name="Song R."/>
            <person name="Tanyolac B."/>
            <person name="Young S."/>
            <person name="Ho-Il K."/>
            <person name="Hahn J.H."/>
            <person name="Sangsakoo G."/>
            <person name="Vanavichit A."/>
            <person name="de Mattos Luiz.A.T."/>
            <person name="Zimmer P.D."/>
            <person name="Malone G."/>
            <person name="Dellagostin O."/>
            <person name="de Oliveira A.C."/>
            <person name="Bevan M."/>
            <person name="Bancroft I."/>
            <person name="Minx P."/>
            <person name="Cordum H."/>
            <person name="Wilson R."/>
            <person name="Cheng Z."/>
            <person name="Jin W."/>
            <person name="Jiang J."/>
            <person name="Leong S.A."/>
            <person name="Iwama H."/>
            <person name="Gojobori T."/>
            <person name="Itoh T."/>
            <person name="Niimura Y."/>
            <person name="Fujii Y."/>
            <person name="Habara T."/>
            <person name="Sakai H."/>
            <person name="Sato Y."/>
            <person name="Wilson G."/>
            <person name="Kumar K."/>
            <person name="McCouch S."/>
            <person name="Juretic N."/>
            <person name="Hoen D."/>
            <person name="Wright S."/>
            <person name="Bruskiewich R."/>
            <person name="Bureau T."/>
            <person name="Miyao A."/>
            <person name="Hirochika H."/>
            <person name="Nishikawa T."/>
            <person name="Kadowaki K."/>
            <person name="Sugiura M."/>
            <person name="Burr B."/>
            <person name="Sasaki T."/>
        </authorList>
    </citation>
    <scope>NUCLEOTIDE SEQUENCE [LARGE SCALE GENOMIC DNA]</scope>
    <source>
        <strain evidence="3">cv. Nipponbare</strain>
    </source>
</reference>
<reference evidence="3" key="2">
    <citation type="journal article" date="2008" name="Nucleic Acids Res.">
        <title>The rice annotation project database (RAP-DB): 2008 update.</title>
        <authorList>
            <consortium name="The rice annotation project (RAP)"/>
        </authorList>
    </citation>
    <scope>GENOME REANNOTATION</scope>
    <source>
        <strain evidence="3">cv. Nipponbare</strain>
    </source>
</reference>
<dbReference type="AlphaFoldDB" id="Q7F244"/>